<name>A0A0F9IMQ4_9ZZZZ</name>
<accession>A0A0F9IMQ4</accession>
<protein>
    <submittedName>
        <fullName evidence="1">Uncharacterized protein</fullName>
    </submittedName>
</protein>
<gene>
    <name evidence="1" type="ORF">LCGC14_1858210</name>
</gene>
<dbReference type="AlphaFoldDB" id="A0A0F9IMQ4"/>
<proteinExistence type="predicted"/>
<dbReference type="EMBL" id="LAZR01018769">
    <property type="protein sequence ID" value="KKL95080.1"/>
    <property type="molecule type" value="Genomic_DNA"/>
</dbReference>
<reference evidence="1" key="1">
    <citation type="journal article" date="2015" name="Nature">
        <title>Complex archaea that bridge the gap between prokaryotes and eukaryotes.</title>
        <authorList>
            <person name="Spang A."/>
            <person name="Saw J.H."/>
            <person name="Jorgensen S.L."/>
            <person name="Zaremba-Niedzwiedzka K."/>
            <person name="Martijn J."/>
            <person name="Lind A.E."/>
            <person name="van Eijk R."/>
            <person name="Schleper C."/>
            <person name="Guy L."/>
            <person name="Ettema T.J."/>
        </authorList>
    </citation>
    <scope>NUCLEOTIDE SEQUENCE</scope>
</reference>
<sequence>MALIKGKVAETSQLGNTDEQIARLAPDGSIVTKDSFQAMIDEGRAFAFNVGTLVTKATGSGVGTVLDPNQPDFMVSVPTGTSIWTKSVRISAFQLSPIGTGDVIDVLVGIDRDEAINAGTPGTGTDETVVNLNTKSSKTTSCTVKSQFTVDTGSATLDLELAHVTRTAVEYTVGSGTGILQGQNSEGIDMVYEPLKPVKIVGPGKLLGYWGGTNVVFAYAQVEWYELTA</sequence>
<organism evidence="1">
    <name type="scientific">marine sediment metagenome</name>
    <dbReference type="NCBI Taxonomy" id="412755"/>
    <lineage>
        <taxon>unclassified sequences</taxon>
        <taxon>metagenomes</taxon>
        <taxon>ecological metagenomes</taxon>
    </lineage>
</organism>
<comment type="caution">
    <text evidence="1">The sequence shown here is derived from an EMBL/GenBank/DDBJ whole genome shotgun (WGS) entry which is preliminary data.</text>
</comment>
<evidence type="ECO:0000313" key="1">
    <source>
        <dbReference type="EMBL" id="KKL95080.1"/>
    </source>
</evidence>